<dbReference type="Proteomes" id="UP001295794">
    <property type="component" value="Unassembled WGS sequence"/>
</dbReference>
<reference evidence="3" key="1">
    <citation type="submission" date="2023-11" db="EMBL/GenBank/DDBJ databases">
        <authorList>
            <person name="De Vega J J."/>
            <person name="De Vega J J."/>
        </authorList>
    </citation>
    <scope>NUCLEOTIDE SEQUENCE</scope>
</reference>
<evidence type="ECO:0000313" key="3">
    <source>
        <dbReference type="EMBL" id="CAK5277616.1"/>
    </source>
</evidence>
<evidence type="ECO:0000313" key="4">
    <source>
        <dbReference type="Proteomes" id="UP001295794"/>
    </source>
</evidence>
<dbReference type="AlphaFoldDB" id="A0AAD2K438"/>
<dbReference type="SUPFAM" id="SSF53474">
    <property type="entry name" value="alpha/beta-Hydrolases"/>
    <property type="match status" value="1"/>
</dbReference>
<keyword evidence="4" id="KW-1185">Reference proteome</keyword>
<evidence type="ECO:0000256" key="1">
    <source>
        <dbReference type="SAM" id="MobiDB-lite"/>
    </source>
</evidence>
<sequence length="665" mass="73478">MLVDPTIIREGDPTSPFDPTRTHNPPLATTALSRRDFWSSRSAAAASLAASAFFGRWDQRVLDAYVAFGLVPLSASSSNPENVDETEDTPVTLAMPVLQEALVYEGAHRSAQVWDLFSEIDPRIPLRFVFPGKQEPVIGGPQSDQERAWLRPENSSNIKIPGVGHLIVQEAPTELVLSYPLLVIVRQNPKITHLLLARFFVTPETHIQHVDAVIMMPSLFRAKLPPSRGWRASADTRLVPALASRFPAPAGGITSCAPRIAFPDKSFLDGRYAVSTHIAPATHVRTMRISSPPPPPARSDASRAERAAAATARNHWACVETAQEPGRYERVMWNVVKRYVRRDVSEAGITLFLAGGNGFPKEIWEPTLLDLLSLPDGHPIDEIWAWEAVHHGASASVNATLGPTLVACDGVDDARDILNFLLHFLPSKVAGVGKLATSLPLIPIRETAHRQANGFNQRKLIAVGHSFGGCLCGRVAFTEPRLFAALILVDPVLIRFGTPFDDTPFTRIALARRQTWKSREEALVSFATSPFFATWDARAIHRYVRYALVDCPDGSVRLVMPPEQEALIMEGRVHSGVVWDLIRYLDPCIYIHWVVPGRANELEIGGPMSTRERVWLRPENSSNVRVPKVGHLIVQEAPRELAAEISGALDKVVRWRKIMVPSARL</sequence>
<feature type="region of interest" description="Disordered" evidence="1">
    <location>
        <begin position="286"/>
        <end position="306"/>
    </location>
</feature>
<protein>
    <recommendedName>
        <fullName evidence="2">AB hydrolase-1 domain-containing protein</fullName>
    </recommendedName>
</protein>
<dbReference type="Gene3D" id="3.40.50.1820">
    <property type="entry name" value="alpha/beta hydrolase"/>
    <property type="match status" value="2"/>
</dbReference>
<dbReference type="InterPro" id="IPR000073">
    <property type="entry name" value="AB_hydrolase_1"/>
</dbReference>
<organism evidence="3 4">
    <name type="scientific">Mycena citricolor</name>
    <dbReference type="NCBI Taxonomy" id="2018698"/>
    <lineage>
        <taxon>Eukaryota</taxon>
        <taxon>Fungi</taxon>
        <taxon>Dikarya</taxon>
        <taxon>Basidiomycota</taxon>
        <taxon>Agaricomycotina</taxon>
        <taxon>Agaricomycetes</taxon>
        <taxon>Agaricomycetidae</taxon>
        <taxon>Agaricales</taxon>
        <taxon>Marasmiineae</taxon>
        <taxon>Mycenaceae</taxon>
        <taxon>Mycena</taxon>
    </lineage>
</organism>
<comment type="caution">
    <text evidence="3">The sequence shown here is derived from an EMBL/GenBank/DDBJ whole genome shotgun (WGS) entry which is preliminary data.</text>
</comment>
<dbReference type="Pfam" id="PF12697">
    <property type="entry name" value="Abhydrolase_6"/>
    <property type="match status" value="1"/>
</dbReference>
<accession>A0AAD2K438</accession>
<feature type="region of interest" description="Disordered" evidence="1">
    <location>
        <begin position="1"/>
        <end position="25"/>
    </location>
</feature>
<dbReference type="EMBL" id="CAVNYO010000419">
    <property type="protein sequence ID" value="CAK5277616.1"/>
    <property type="molecule type" value="Genomic_DNA"/>
</dbReference>
<gene>
    <name evidence="3" type="ORF">MYCIT1_LOCUS26625</name>
</gene>
<evidence type="ECO:0000259" key="2">
    <source>
        <dbReference type="Pfam" id="PF12697"/>
    </source>
</evidence>
<feature type="domain" description="AB hydrolase-1" evidence="2">
    <location>
        <begin position="353"/>
        <end position="643"/>
    </location>
</feature>
<dbReference type="InterPro" id="IPR029058">
    <property type="entry name" value="AB_hydrolase_fold"/>
</dbReference>
<name>A0AAD2K438_9AGAR</name>
<proteinExistence type="predicted"/>